<evidence type="ECO:0000313" key="4">
    <source>
        <dbReference type="EMBL" id="CAD6252529.1"/>
    </source>
</evidence>
<feature type="domain" description="PGG" evidence="3">
    <location>
        <begin position="582"/>
        <end position="690"/>
    </location>
</feature>
<organism evidence="4 5">
    <name type="scientific">Miscanthus lutarioriparius</name>
    <dbReference type="NCBI Taxonomy" id="422564"/>
    <lineage>
        <taxon>Eukaryota</taxon>
        <taxon>Viridiplantae</taxon>
        <taxon>Streptophyta</taxon>
        <taxon>Embryophyta</taxon>
        <taxon>Tracheophyta</taxon>
        <taxon>Spermatophyta</taxon>
        <taxon>Magnoliopsida</taxon>
        <taxon>Liliopsida</taxon>
        <taxon>Poales</taxon>
        <taxon>Poaceae</taxon>
        <taxon>PACMAD clade</taxon>
        <taxon>Panicoideae</taxon>
        <taxon>Andropogonodae</taxon>
        <taxon>Andropogoneae</taxon>
        <taxon>Saccharinae</taxon>
        <taxon>Miscanthus</taxon>
    </lineage>
</organism>
<feature type="transmembrane region" description="Helical" evidence="2">
    <location>
        <begin position="763"/>
        <end position="781"/>
    </location>
</feature>
<keyword evidence="2" id="KW-0812">Transmembrane</keyword>
<feature type="transmembrane region" description="Helical" evidence="2">
    <location>
        <begin position="816"/>
        <end position="838"/>
    </location>
</feature>
<dbReference type="Proteomes" id="UP000604825">
    <property type="component" value="Unassembled WGS sequence"/>
</dbReference>
<dbReference type="InterPro" id="IPR026961">
    <property type="entry name" value="PGG_dom"/>
</dbReference>
<feature type="transmembrane region" description="Helical" evidence="2">
    <location>
        <begin position="203"/>
        <end position="222"/>
    </location>
</feature>
<dbReference type="OrthoDB" id="685065at2759"/>
<protein>
    <recommendedName>
        <fullName evidence="3">PGG domain-containing protein</fullName>
    </recommendedName>
</protein>
<feature type="transmembrane region" description="Helical" evidence="2">
    <location>
        <begin position="636"/>
        <end position="655"/>
    </location>
</feature>
<sequence>MPSEAGIQEEEPRESSEYKLRKQLLLLAALVVSVTYVAGLNPPGGVWQQDGPALAPAPAPAAAGGVSITAGGPILRFTHRRRFLSFYYCNSTALAASLVVIFLLLLKNPNRVQLAVLRLVMVLDLLGLMGAYLAGSCRDKPATVYATSLVLALSAYVGVHILQGLSHDSSPSLPAEEEDGDGGGGGGGAVSSVLLRPKEQRKVLLLLATFATAITYVAGLNLPGGFWDTFDDGRRRGGGHGHRYLPGDSLVEAHHGGHLRMFFYCNTTAFVASLFIIVLLLHPDKKNKLTASSTRSFALHVFVIGSLVGLMAAYDAGSCRDSDCSVYVVSLFGAVLAFVFLTMLVIMSVKGLRCVHPRNHAPSPALAPAPAMAAESPSPTDCDHRVLPSADDDDDHDSQSMSSPPPPPATLAPNGQAGSVSSIITGDAPTVQLEKKAIKKVKSLILLLANLATTITYQAGLDPPGGFWPEDGEGHRAGDAILLSKDPARYKAFFYCNSTAFAVSLVVILMVQKEKLVRSHTLLVAMTLDMFALIGAYAAGSCRDLGTSVHVVALAGAILVYVLVHVLLFTLGSTNVDATVPEKKHKRLLLVAILVATITYQVGLAPPGGFWNEDDSRRHAGHAVLLDKFPRRFKTFFYSNTVSFMASIALILLLVNPILSRLAIRCYALYACQVVGLFGLMAAYAAGSARKLRTSIFACVLIAAVIAFVLVNTVMLTFFKKRMMARADEAGTTAAPSSSMAQQLPRHAQETEYRDEVYAKRKYLMLLGILAASVTYQAGLAPPGGLWQDDGGAGTHRRREAGNPVLHDTDPRRYHVFFYSNSTSFVASIVTIALLLQQILRRHRSTNHELLLLATNTAVVLDLLGLLVAYAAGSTREWGNVVVLTLLVLLFMAIHAVVWLFGQRRRCVAGDDRGASTSNGRIGEQLESGHHQSSRVQDQVV</sequence>
<evidence type="ECO:0000256" key="2">
    <source>
        <dbReference type="SAM" id="Phobius"/>
    </source>
</evidence>
<feature type="transmembrane region" description="Helical" evidence="2">
    <location>
        <begin position="878"/>
        <end position="901"/>
    </location>
</feature>
<feature type="domain" description="PGG" evidence="3">
    <location>
        <begin position="436"/>
        <end position="543"/>
    </location>
</feature>
<dbReference type="EMBL" id="CAJGYO010000009">
    <property type="protein sequence ID" value="CAD6252529.1"/>
    <property type="molecule type" value="Genomic_DNA"/>
</dbReference>
<dbReference type="PANTHER" id="PTHR24177">
    <property type="entry name" value="CASKIN"/>
    <property type="match status" value="1"/>
</dbReference>
<dbReference type="AlphaFoldDB" id="A0A811Q2T1"/>
<feature type="transmembrane region" description="Helical" evidence="2">
    <location>
        <begin position="492"/>
        <end position="510"/>
    </location>
</feature>
<feature type="transmembrane region" description="Helical" evidence="2">
    <location>
        <begin position="294"/>
        <end position="314"/>
    </location>
</feature>
<feature type="transmembrane region" description="Helical" evidence="2">
    <location>
        <begin position="23"/>
        <end position="40"/>
    </location>
</feature>
<feature type="domain" description="PGG" evidence="3">
    <location>
        <begin position="758"/>
        <end position="876"/>
    </location>
</feature>
<feature type="region of interest" description="Disordered" evidence="1">
    <location>
        <begin position="914"/>
        <end position="941"/>
    </location>
</feature>
<dbReference type="PANTHER" id="PTHR24177:SF223">
    <property type="entry name" value="OS06G0293500 PROTEIN"/>
    <property type="match status" value="1"/>
</dbReference>
<accession>A0A811Q2T1</accession>
<feature type="transmembrane region" description="Helical" evidence="2">
    <location>
        <begin position="551"/>
        <end position="576"/>
    </location>
</feature>
<evidence type="ECO:0000313" key="5">
    <source>
        <dbReference type="Proteomes" id="UP000604825"/>
    </source>
</evidence>
<proteinExistence type="predicted"/>
<reference evidence="4" key="1">
    <citation type="submission" date="2020-10" db="EMBL/GenBank/DDBJ databases">
        <authorList>
            <person name="Han B."/>
            <person name="Lu T."/>
            <person name="Zhao Q."/>
            <person name="Huang X."/>
            <person name="Zhao Y."/>
        </authorList>
    </citation>
    <scope>NUCLEOTIDE SEQUENCE</scope>
</reference>
<feature type="transmembrane region" description="Helical" evidence="2">
    <location>
        <begin position="588"/>
        <end position="606"/>
    </location>
</feature>
<feature type="transmembrane region" description="Helical" evidence="2">
    <location>
        <begin position="85"/>
        <end position="106"/>
    </location>
</feature>
<name>A0A811Q2T1_9POAL</name>
<feature type="transmembrane region" description="Helical" evidence="2">
    <location>
        <begin position="695"/>
        <end position="719"/>
    </location>
</feature>
<feature type="domain" description="PGG" evidence="3">
    <location>
        <begin position="198"/>
        <end position="320"/>
    </location>
</feature>
<feature type="transmembrane region" description="Helical" evidence="2">
    <location>
        <begin position="667"/>
        <end position="689"/>
    </location>
</feature>
<feature type="transmembrane region" description="Helical" evidence="2">
    <location>
        <begin position="326"/>
        <end position="349"/>
    </location>
</feature>
<feature type="transmembrane region" description="Helical" evidence="2">
    <location>
        <begin position="444"/>
        <end position="461"/>
    </location>
</feature>
<feature type="region of interest" description="Disordered" evidence="1">
    <location>
        <begin position="365"/>
        <end position="416"/>
    </location>
</feature>
<evidence type="ECO:0000256" key="1">
    <source>
        <dbReference type="SAM" id="MobiDB-lite"/>
    </source>
</evidence>
<comment type="caution">
    <text evidence="4">The sequence shown here is derived from an EMBL/GenBank/DDBJ whole genome shotgun (WGS) entry which is preliminary data.</text>
</comment>
<gene>
    <name evidence="4" type="ORF">NCGR_LOCUS36180</name>
</gene>
<dbReference type="Pfam" id="PF13962">
    <property type="entry name" value="PGG"/>
    <property type="match status" value="5"/>
</dbReference>
<feature type="transmembrane region" description="Helical" evidence="2">
    <location>
        <begin position="115"/>
        <end position="136"/>
    </location>
</feature>
<feature type="transmembrane region" description="Helical" evidence="2">
    <location>
        <begin position="261"/>
        <end position="282"/>
    </location>
</feature>
<feature type="transmembrane region" description="Helical" evidence="2">
    <location>
        <begin position="522"/>
        <end position="539"/>
    </location>
</feature>
<feature type="transmembrane region" description="Helical" evidence="2">
    <location>
        <begin position="850"/>
        <end position="872"/>
    </location>
</feature>
<feature type="domain" description="PGG" evidence="3">
    <location>
        <begin position="19"/>
        <end position="138"/>
    </location>
</feature>
<dbReference type="GO" id="GO:0016020">
    <property type="term" value="C:membrane"/>
    <property type="evidence" value="ECO:0007669"/>
    <property type="project" value="TreeGrafter"/>
</dbReference>
<keyword evidence="2" id="KW-0472">Membrane</keyword>
<keyword evidence="2" id="KW-1133">Transmembrane helix</keyword>
<evidence type="ECO:0000259" key="3">
    <source>
        <dbReference type="Pfam" id="PF13962"/>
    </source>
</evidence>
<keyword evidence="5" id="KW-1185">Reference proteome</keyword>
<feature type="compositionally biased region" description="Low complexity" evidence="1">
    <location>
        <begin position="365"/>
        <end position="379"/>
    </location>
</feature>